<proteinExistence type="predicted"/>
<gene>
    <name evidence="2" type="ORF">MB27_34245</name>
</gene>
<dbReference type="OrthoDB" id="2989189at2"/>
<evidence type="ECO:0000313" key="3">
    <source>
        <dbReference type="Proteomes" id="UP000054537"/>
    </source>
</evidence>
<name>A0A0A6X0N6_ACTUT</name>
<dbReference type="EMBL" id="JRTT01000130">
    <property type="protein sequence ID" value="KHD73582.1"/>
    <property type="molecule type" value="Genomic_DNA"/>
</dbReference>
<reference evidence="2 3" key="1">
    <citation type="submission" date="2014-10" db="EMBL/GenBank/DDBJ databases">
        <title>Draft genome sequence of Actinoplanes utahensis NRRL 12052.</title>
        <authorList>
            <person name="Velasco-Bucheli B."/>
            <person name="del Cerro C."/>
            <person name="Hormigo D."/>
            <person name="Garcia J.L."/>
            <person name="Acebal C."/>
            <person name="Arroyo M."/>
            <person name="de la Mata I."/>
        </authorList>
    </citation>
    <scope>NUCLEOTIDE SEQUENCE [LARGE SCALE GENOMIC DNA]</scope>
    <source>
        <strain evidence="2 3">NRRL 12052</strain>
    </source>
</reference>
<evidence type="ECO:0000313" key="2">
    <source>
        <dbReference type="EMBL" id="KHD73582.1"/>
    </source>
</evidence>
<keyword evidence="3" id="KW-1185">Reference proteome</keyword>
<dbReference type="RefSeq" id="WP_043531741.1">
    <property type="nucleotide sequence ID" value="NZ_BAABKU010000043.1"/>
</dbReference>
<feature type="domain" description="DUF6998" evidence="1">
    <location>
        <begin position="33"/>
        <end position="98"/>
    </location>
</feature>
<organism evidence="2 3">
    <name type="scientific">Actinoplanes utahensis</name>
    <dbReference type="NCBI Taxonomy" id="1869"/>
    <lineage>
        <taxon>Bacteria</taxon>
        <taxon>Bacillati</taxon>
        <taxon>Actinomycetota</taxon>
        <taxon>Actinomycetes</taxon>
        <taxon>Micromonosporales</taxon>
        <taxon>Micromonosporaceae</taxon>
        <taxon>Actinoplanes</taxon>
    </lineage>
</organism>
<sequence length="175" mass="19165">MNEGLAELATLLRERDGIEKRIADMTGRSARQGDVGEFIAAEVFGIELARNAVQAGHDGWFRSGPLRDRSVNVKAYTSLADGIDISPHPCDYYLVLDAGRRTGSGVRHHRWRITEVLLFDARRLLAEFAARGVKVGYATSLRVADRAAARLYPTSGPGALLDLTVEQRAALDLFA</sequence>
<dbReference type="AlphaFoldDB" id="A0A0A6X0N6"/>
<dbReference type="Pfam" id="PF22522">
    <property type="entry name" value="DUF6998"/>
    <property type="match status" value="1"/>
</dbReference>
<dbReference type="InterPro" id="IPR054267">
    <property type="entry name" value="DUF6998"/>
</dbReference>
<dbReference type="Proteomes" id="UP000054537">
    <property type="component" value="Unassembled WGS sequence"/>
</dbReference>
<comment type="caution">
    <text evidence="2">The sequence shown here is derived from an EMBL/GenBank/DDBJ whole genome shotgun (WGS) entry which is preliminary data.</text>
</comment>
<accession>A0A0A6X0N6</accession>
<evidence type="ECO:0000259" key="1">
    <source>
        <dbReference type="Pfam" id="PF22522"/>
    </source>
</evidence>
<dbReference type="eggNOG" id="ENOG5032WH8">
    <property type="taxonomic scope" value="Bacteria"/>
</dbReference>
<protein>
    <recommendedName>
        <fullName evidence="1">DUF6998 domain-containing protein</fullName>
    </recommendedName>
</protein>